<name>A0AAW2JF08_SESRA</name>
<evidence type="ECO:0000256" key="2">
    <source>
        <dbReference type="SAM" id="SignalP"/>
    </source>
</evidence>
<evidence type="ECO:0000256" key="1">
    <source>
        <dbReference type="SAM" id="MobiDB-lite"/>
    </source>
</evidence>
<feature type="chain" id="PRO_5043755291" evidence="2">
    <location>
        <begin position="24"/>
        <end position="140"/>
    </location>
</feature>
<accession>A0AAW2JF08</accession>
<reference evidence="3" key="1">
    <citation type="submission" date="2020-06" db="EMBL/GenBank/DDBJ databases">
        <authorList>
            <person name="Li T."/>
            <person name="Hu X."/>
            <person name="Zhang T."/>
            <person name="Song X."/>
            <person name="Zhang H."/>
            <person name="Dai N."/>
            <person name="Sheng W."/>
            <person name="Hou X."/>
            <person name="Wei L."/>
        </authorList>
    </citation>
    <scope>NUCLEOTIDE SEQUENCE</scope>
    <source>
        <strain evidence="3">G02</strain>
        <tissue evidence="3">Leaf</tissue>
    </source>
</reference>
<dbReference type="AlphaFoldDB" id="A0AAW2JF08"/>
<reference evidence="3" key="2">
    <citation type="journal article" date="2024" name="Plant">
        <title>Genomic evolution and insights into agronomic trait innovations of Sesamum species.</title>
        <authorList>
            <person name="Miao H."/>
            <person name="Wang L."/>
            <person name="Qu L."/>
            <person name="Liu H."/>
            <person name="Sun Y."/>
            <person name="Le M."/>
            <person name="Wang Q."/>
            <person name="Wei S."/>
            <person name="Zheng Y."/>
            <person name="Lin W."/>
            <person name="Duan Y."/>
            <person name="Cao H."/>
            <person name="Xiong S."/>
            <person name="Wang X."/>
            <person name="Wei L."/>
            <person name="Li C."/>
            <person name="Ma Q."/>
            <person name="Ju M."/>
            <person name="Zhao R."/>
            <person name="Li G."/>
            <person name="Mu C."/>
            <person name="Tian Q."/>
            <person name="Mei H."/>
            <person name="Zhang T."/>
            <person name="Gao T."/>
            <person name="Zhang H."/>
        </authorList>
    </citation>
    <scope>NUCLEOTIDE SEQUENCE</scope>
    <source>
        <strain evidence="3">G02</strain>
    </source>
</reference>
<comment type="caution">
    <text evidence="3">The sequence shown here is derived from an EMBL/GenBank/DDBJ whole genome shotgun (WGS) entry which is preliminary data.</text>
</comment>
<sequence length="140" mass="15080">MTYYSFLFLGSLLVFNFTRSSRSEDDLDSLLGEVEAEVRQHPPATAIDSSEGGVSAEGKTKEKNEDVPADLPEGPSNDPPAPTSMSESAAPPPASLGPQEPEGPTCGKKFRKNVAITFPPSWMEMKQFNSSLFFLNAHSG</sequence>
<proteinExistence type="predicted"/>
<organism evidence="3">
    <name type="scientific">Sesamum radiatum</name>
    <name type="common">Black benniseed</name>
    <dbReference type="NCBI Taxonomy" id="300843"/>
    <lineage>
        <taxon>Eukaryota</taxon>
        <taxon>Viridiplantae</taxon>
        <taxon>Streptophyta</taxon>
        <taxon>Embryophyta</taxon>
        <taxon>Tracheophyta</taxon>
        <taxon>Spermatophyta</taxon>
        <taxon>Magnoliopsida</taxon>
        <taxon>eudicotyledons</taxon>
        <taxon>Gunneridae</taxon>
        <taxon>Pentapetalae</taxon>
        <taxon>asterids</taxon>
        <taxon>lamiids</taxon>
        <taxon>Lamiales</taxon>
        <taxon>Pedaliaceae</taxon>
        <taxon>Sesamum</taxon>
    </lineage>
</organism>
<keyword evidence="2" id="KW-0732">Signal</keyword>
<evidence type="ECO:0000313" key="3">
    <source>
        <dbReference type="EMBL" id="KAL0293249.1"/>
    </source>
</evidence>
<feature type="region of interest" description="Disordered" evidence="1">
    <location>
        <begin position="33"/>
        <end position="108"/>
    </location>
</feature>
<feature type="signal peptide" evidence="2">
    <location>
        <begin position="1"/>
        <end position="23"/>
    </location>
</feature>
<gene>
    <name evidence="3" type="ORF">Sradi_6948000</name>
</gene>
<protein>
    <submittedName>
        <fullName evidence="3">Uncharacterized protein</fullName>
    </submittedName>
</protein>
<dbReference type="EMBL" id="JACGWJ010000334">
    <property type="protein sequence ID" value="KAL0293249.1"/>
    <property type="molecule type" value="Genomic_DNA"/>
</dbReference>